<evidence type="ECO:0000313" key="2">
    <source>
        <dbReference type="Proteomes" id="UP000299102"/>
    </source>
</evidence>
<dbReference type="Proteomes" id="UP000299102">
    <property type="component" value="Unassembled WGS sequence"/>
</dbReference>
<protein>
    <submittedName>
        <fullName evidence="1">Uncharacterized protein</fullName>
    </submittedName>
</protein>
<name>A0A4C1UTS5_EUMVA</name>
<reference evidence="1 2" key="1">
    <citation type="journal article" date="2019" name="Commun. Biol.">
        <title>The bagworm genome reveals a unique fibroin gene that provides high tensile strength.</title>
        <authorList>
            <person name="Kono N."/>
            <person name="Nakamura H."/>
            <person name="Ohtoshi R."/>
            <person name="Tomita M."/>
            <person name="Numata K."/>
            <person name="Arakawa K."/>
        </authorList>
    </citation>
    <scope>NUCLEOTIDE SEQUENCE [LARGE SCALE GENOMIC DNA]</scope>
</reference>
<comment type="caution">
    <text evidence="1">The sequence shown here is derived from an EMBL/GenBank/DDBJ whole genome shotgun (WGS) entry which is preliminary data.</text>
</comment>
<dbReference type="EMBL" id="BGZK01000225">
    <property type="protein sequence ID" value="GBP29838.1"/>
    <property type="molecule type" value="Genomic_DNA"/>
</dbReference>
<accession>A0A4C1UTS5</accession>
<gene>
    <name evidence="1" type="ORF">EVAR_20167_1</name>
</gene>
<evidence type="ECO:0000313" key="1">
    <source>
        <dbReference type="EMBL" id="GBP29838.1"/>
    </source>
</evidence>
<sequence>MEDLCERAMVGCDVIGSCTQLGRDRTRDGGWCTDDLGSRRPPLVEGSPRSYVEKIWKGSQCLAVTVQLRK</sequence>
<proteinExistence type="predicted"/>
<dbReference type="AlphaFoldDB" id="A0A4C1UTS5"/>
<keyword evidence="2" id="KW-1185">Reference proteome</keyword>
<organism evidence="1 2">
    <name type="scientific">Eumeta variegata</name>
    <name type="common">Bagworm moth</name>
    <name type="synonym">Eumeta japonica</name>
    <dbReference type="NCBI Taxonomy" id="151549"/>
    <lineage>
        <taxon>Eukaryota</taxon>
        <taxon>Metazoa</taxon>
        <taxon>Ecdysozoa</taxon>
        <taxon>Arthropoda</taxon>
        <taxon>Hexapoda</taxon>
        <taxon>Insecta</taxon>
        <taxon>Pterygota</taxon>
        <taxon>Neoptera</taxon>
        <taxon>Endopterygota</taxon>
        <taxon>Lepidoptera</taxon>
        <taxon>Glossata</taxon>
        <taxon>Ditrysia</taxon>
        <taxon>Tineoidea</taxon>
        <taxon>Psychidae</taxon>
        <taxon>Oiketicinae</taxon>
        <taxon>Eumeta</taxon>
    </lineage>
</organism>